<organism evidence="5">
    <name type="scientific">Lotharella globosa</name>
    <dbReference type="NCBI Taxonomy" id="91324"/>
    <lineage>
        <taxon>Eukaryota</taxon>
        <taxon>Sar</taxon>
        <taxon>Rhizaria</taxon>
        <taxon>Cercozoa</taxon>
        <taxon>Chlorarachniophyceae</taxon>
        <taxon>Lotharella</taxon>
    </lineage>
</organism>
<dbReference type="PANTHER" id="PTHR24198:SF165">
    <property type="entry name" value="ANKYRIN REPEAT-CONTAINING PROTEIN-RELATED"/>
    <property type="match status" value="1"/>
</dbReference>
<dbReference type="PANTHER" id="PTHR24198">
    <property type="entry name" value="ANKYRIN REPEAT AND PROTEIN KINASE DOMAIN-CONTAINING PROTEIN"/>
    <property type="match status" value="1"/>
</dbReference>
<evidence type="ECO:0000256" key="3">
    <source>
        <dbReference type="PROSITE-ProRule" id="PRU00023"/>
    </source>
</evidence>
<sequence>MHLQFILSLLQAKNVSNLERHQLTNRETVLKHLDQYAAVGRFPTNNFCPRRVPVFVDDADVPCAVAYLMRKTGCGALCSKVNKAHRFALVQDILHADPELGKELQLWASTHGLSLRDCAMIQPRYNMKKSPTFECSKQRAEAIKTMEMLLSKGAWAGNQLRLMTKACSRKQRSREVVPAELPPDFVTWEAFEKEVSRFKEICKSIDEKHQEFRKRIETHTKRCAGLVEKRLATAREKMTELEVAEKKAFLPVHDALVGHANSGSLAEIKKIVKPISETKVGGRTVENNGQYNCITHVGSVAPNSSILNYLVDDCGFNPKVAIQPECESSLHTALRGKKLAPVETNPMWGKGSIDVWRSVTPPPSLEIVKRLLELGVDPNAQNLAGRAPLHLAVSLGDLELVACLLDGKANPNVLDMCGDTPLTILAQSSSSIKFIRLLVSRGAKLDIRAKLDMTALELSVACRNAFAFEELLRSEEAAGLLTKDAAKKLWNSNKGWVEQRHQASLKGRKGLKIPKWEPPKDWDDDVVDESKSNKDQEGGD</sequence>
<dbReference type="PROSITE" id="PS50297">
    <property type="entry name" value="ANK_REP_REGION"/>
    <property type="match status" value="1"/>
</dbReference>
<gene>
    <name evidence="5" type="ORF">LGLO00237_LOCUS21256</name>
</gene>
<feature type="compositionally biased region" description="Basic and acidic residues" evidence="4">
    <location>
        <begin position="528"/>
        <end position="540"/>
    </location>
</feature>
<evidence type="ECO:0000256" key="4">
    <source>
        <dbReference type="SAM" id="MobiDB-lite"/>
    </source>
</evidence>
<dbReference type="AlphaFoldDB" id="A0A7S4DTR1"/>
<dbReference type="Pfam" id="PF12796">
    <property type="entry name" value="Ank_2"/>
    <property type="match status" value="1"/>
</dbReference>
<dbReference type="SUPFAM" id="SSF48403">
    <property type="entry name" value="Ankyrin repeat"/>
    <property type="match status" value="1"/>
</dbReference>
<feature type="repeat" description="ANK" evidence="3">
    <location>
        <begin position="384"/>
        <end position="416"/>
    </location>
</feature>
<reference evidence="5" key="1">
    <citation type="submission" date="2021-01" db="EMBL/GenBank/DDBJ databases">
        <authorList>
            <person name="Corre E."/>
            <person name="Pelletier E."/>
            <person name="Niang G."/>
            <person name="Scheremetjew M."/>
            <person name="Finn R."/>
            <person name="Kale V."/>
            <person name="Holt S."/>
            <person name="Cochrane G."/>
            <person name="Meng A."/>
            <person name="Brown T."/>
            <person name="Cohen L."/>
        </authorList>
    </citation>
    <scope>NUCLEOTIDE SEQUENCE</scope>
    <source>
        <strain evidence="5">CCCM811</strain>
    </source>
</reference>
<accession>A0A7S4DTR1</accession>
<protein>
    <submittedName>
        <fullName evidence="5">Uncharacterized protein</fullName>
    </submittedName>
</protein>
<keyword evidence="1" id="KW-0677">Repeat</keyword>
<dbReference type="PROSITE" id="PS50088">
    <property type="entry name" value="ANK_REPEAT"/>
    <property type="match status" value="2"/>
</dbReference>
<dbReference type="EMBL" id="HBIV01029784">
    <property type="protein sequence ID" value="CAE0669626.1"/>
    <property type="molecule type" value="Transcribed_RNA"/>
</dbReference>
<evidence type="ECO:0000313" key="5">
    <source>
        <dbReference type="EMBL" id="CAE0669626.1"/>
    </source>
</evidence>
<keyword evidence="2 3" id="KW-0040">ANK repeat</keyword>
<dbReference type="SMART" id="SM00248">
    <property type="entry name" value="ANK"/>
    <property type="match status" value="3"/>
</dbReference>
<name>A0A7S4DTR1_9EUKA</name>
<dbReference type="InterPro" id="IPR002110">
    <property type="entry name" value="Ankyrin_rpt"/>
</dbReference>
<feature type="repeat" description="ANK" evidence="3">
    <location>
        <begin position="417"/>
        <end position="450"/>
    </location>
</feature>
<dbReference type="Gene3D" id="1.25.40.20">
    <property type="entry name" value="Ankyrin repeat-containing domain"/>
    <property type="match status" value="1"/>
</dbReference>
<feature type="region of interest" description="Disordered" evidence="4">
    <location>
        <begin position="508"/>
        <end position="540"/>
    </location>
</feature>
<evidence type="ECO:0000256" key="2">
    <source>
        <dbReference type="ARBA" id="ARBA00023043"/>
    </source>
</evidence>
<evidence type="ECO:0000256" key="1">
    <source>
        <dbReference type="ARBA" id="ARBA00022737"/>
    </source>
</evidence>
<dbReference type="InterPro" id="IPR036770">
    <property type="entry name" value="Ankyrin_rpt-contain_sf"/>
</dbReference>
<proteinExistence type="predicted"/>